<organism evidence="2 3">
    <name type="scientific">Paenibacillus mellifer</name>
    <dbReference type="NCBI Taxonomy" id="2937794"/>
    <lineage>
        <taxon>Bacteria</taxon>
        <taxon>Bacillati</taxon>
        <taxon>Bacillota</taxon>
        <taxon>Bacilli</taxon>
        <taxon>Bacillales</taxon>
        <taxon>Paenibacillaceae</taxon>
        <taxon>Paenibacillus</taxon>
    </lineage>
</organism>
<comment type="caution">
    <text evidence="2">The sequence shown here is derived from an EMBL/GenBank/DDBJ whole genome shotgun (WGS) entry which is preliminary data.</text>
</comment>
<proteinExistence type="predicted"/>
<keyword evidence="1" id="KW-1133">Transmembrane helix</keyword>
<protein>
    <submittedName>
        <fullName evidence="2">Uncharacterized protein</fullName>
    </submittedName>
</protein>
<keyword evidence="3" id="KW-1185">Reference proteome</keyword>
<accession>A0A9X2BRZ4</accession>
<dbReference type="EMBL" id="JALPRK010000033">
    <property type="protein sequence ID" value="MCK8489978.1"/>
    <property type="molecule type" value="Genomic_DNA"/>
</dbReference>
<evidence type="ECO:0000256" key="1">
    <source>
        <dbReference type="SAM" id="Phobius"/>
    </source>
</evidence>
<reference evidence="2" key="1">
    <citation type="submission" date="2022-04" db="EMBL/GenBank/DDBJ databases">
        <authorList>
            <person name="Seo M.-J."/>
        </authorList>
    </citation>
    <scope>NUCLEOTIDE SEQUENCE</scope>
    <source>
        <strain evidence="2">MBLB2552</strain>
    </source>
</reference>
<dbReference type="RefSeq" id="WP_248553949.1">
    <property type="nucleotide sequence ID" value="NZ_JALPRK010000033.1"/>
</dbReference>
<sequence>MKKKVIITISCFIIFVAIYLIYDYHRPQHIEVKLKGTIYSIESKFEKQTSISIIGEHYRVLFGKDILLGKMIVDDDLVYHIKLRREDNKYFELLTKIDDEDHVIKSIGSIMTSIEFDKVWLQLDDINEKYNLIEGYVSGPAKNMEEGNGIATSIIEGRE</sequence>
<evidence type="ECO:0000313" key="2">
    <source>
        <dbReference type="EMBL" id="MCK8489978.1"/>
    </source>
</evidence>
<keyword evidence="1" id="KW-0472">Membrane</keyword>
<keyword evidence="1" id="KW-0812">Transmembrane</keyword>
<dbReference type="AlphaFoldDB" id="A0A9X2BRZ4"/>
<gene>
    <name evidence="2" type="ORF">M0651_22660</name>
</gene>
<evidence type="ECO:0000313" key="3">
    <source>
        <dbReference type="Proteomes" id="UP001139534"/>
    </source>
</evidence>
<name>A0A9X2BRZ4_9BACL</name>
<feature type="transmembrane region" description="Helical" evidence="1">
    <location>
        <begin position="5"/>
        <end position="22"/>
    </location>
</feature>
<dbReference type="Proteomes" id="UP001139534">
    <property type="component" value="Unassembled WGS sequence"/>
</dbReference>